<organism evidence="1 2">
    <name type="scientific">Flavobacterium magnum</name>
    <dbReference type="NCBI Taxonomy" id="2162713"/>
    <lineage>
        <taxon>Bacteria</taxon>
        <taxon>Pseudomonadati</taxon>
        <taxon>Bacteroidota</taxon>
        <taxon>Flavobacteriia</taxon>
        <taxon>Flavobacteriales</taxon>
        <taxon>Flavobacteriaceae</taxon>
        <taxon>Flavobacterium</taxon>
    </lineage>
</organism>
<reference evidence="1 2" key="1">
    <citation type="submission" date="2018-04" db="EMBL/GenBank/DDBJ databases">
        <title>Genome sequencing of Flavobacterium sp. HYN0048.</title>
        <authorList>
            <person name="Yi H."/>
            <person name="Baek C."/>
        </authorList>
    </citation>
    <scope>NUCLEOTIDE SEQUENCE [LARGE SCALE GENOMIC DNA]</scope>
    <source>
        <strain evidence="1 2">HYN0048</strain>
    </source>
</reference>
<protein>
    <submittedName>
        <fullName evidence="1">Uncharacterized protein</fullName>
    </submittedName>
</protein>
<dbReference type="AlphaFoldDB" id="A0A2S0RCG3"/>
<evidence type="ECO:0000313" key="2">
    <source>
        <dbReference type="Proteomes" id="UP000244193"/>
    </source>
</evidence>
<dbReference type="Proteomes" id="UP000244193">
    <property type="component" value="Chromosome"/>
</dbReference>
<keyword evidence="2" id="KW-1185">Reference proteome</keyword>
<evidence type="ECO:0000313" key="1">
    <source>
        <dbReference type="EMBL" id="AWA29229.1"/>
    </source>
</evidence>
<gene>
    <name evidence="1" type="ORF">HYN48_03515</name>
</gene>
<proteinExistence type="predicted"/>
<accession>A0A2S0RCG3</accession>
<dbReference type="KEGG" id="fmg:HYN48_03515"/>
<name>A0A2S0RCG3_9FLAO</name>
<dbReference type="EMBL" id="CP028811">
    <property type="protein sequence ID" value="AWA29229.1"/>
    <property type="molecule type" value="Genomic_DNA"/>
</dbReference>
<sequence>MGFPRAYYCKLMRKILPFPKNQQKKFYNPFSYQEKIYLCTEFQETKFKFTHYGIFEKNTP</sequence>